<comment type="caution">
    <text evidence="1">The sequence shown here is derived from an EMBL/GenBank/DDBJ whole genome shotgun (WGS) entry which is preliminary data.</text>
</comment>
<keyword evidence="2" id="KW-1185">Reference proteome</keyword>
<evidence type="ECO:0000313" key="1">
    <source>
        <dbReference type="EMBL" id="SAL69477.1"/>
    </source>
</evidence>
<sequence length="116" mass="12590">MPDKTTSYQQLQPEERLVIGKAMRLSNPLPFSLLEQAFADEAKAATSTARRVFAHVPGETTIEVVSACECRDVVGAQLCSRRPHGAPICSSWTRMASVAPRSWLIGSGARGVKDYA</sequence>
<dbReference type="AlphaFoldDB" id="A0A158JKZ6"/>
<accession>A0A158JKZ6</accession>
<protein>
    <submittedName>
        <fullName evidence="1">Universal stress protein</fullName>
    </submittedName>
</protein>
<dbReference type="EMBL" id="FCNW02000139">
    <property type="protein sequence ID" value="SAL69477.1"/>
    <property type="molecule type" value="Genomic_DNA"/>
</dbReference>
<proteinExistence type="predicted"/>
<dbReference type="Proteomes" id="UP000054977">
    <property type="component" value="Unassembled WGS sequence"/>
</dbReference>
<organism evidence="1 2">
    <name type="scientific">Caballeronia humi</name>
    <dbReference type="NCBI Taxonomy" id="326474"/>
    <lineage>
        <taxon>Bacteria</taxon>
        <taxon>Pseudomonadati</taxon>
        <taxon>Pseudomonadota</taxon>
        <taxon>Betaproteobacteria</taxon>
        <taxon>Burkholderiales</taxon>
        <taxon>Burkholderiaceae</taxon>
        <taxon>Caballeronia</taxon>
    </lineage>
</organism>
<evidence type="ECO:0000313" key="2">
    <source>
        <dbReference type="Proteomes" id="UP000054977"/>
    </source>
</evidence>
<reference evidence="1" key="1">
    <citation type="submission" date="2016-01" db="EMBL/GenBank/DDBJ databases">
        <authorList>
            <person name="Peeters C."/>
        </authorList>
    </citation>
    <scope>NUCLEOTIDE SEQUENCE [LARGE SCALE GENOMIC DNA]</scope>
    <source>
        <strain evidence="1">LMG 22934</strain>
    </source>
</reference>
<gene>
    <name evidence="1" type="ORF">AWB65_06836</name>
</gene>
<name>A0A158JKZ6_9BURK</name>
<dbReference type="RefSeq" id="WP_087671212.1">
    <property type="nucleotide sequence ID" value="NZ_FCNW02000139.1"/>
</dbReference>